<feature type="transmembrane region" description="Helical" evidence="1">
    <location>
        <begin position="154"/>
        <end position="175"/>
    </location>
</feature>
<feature type="transmembrane region" description="Helical" evidence="1">
    <location>
        <begin position="91"/>
        <end position="108"/>
    </location>
</feature>
<keyword evidence="1" id="KW-0812">Transmembrane</keyword>
<keyword evidence="1" id="KW-0472">Membrane</keyword>
<protein>
    <submittedName>
        <fullName evidence="2">DUF1129 family protein</fullName>
    </submittedName>
</protein>
<feature type="transmembrane region" description="Helical" evidence="1">
    <location>
        <begin position="246"/>
        <end position="266"/>
    </location>
</feature>
<dbReference type="AlphaFoldDB" id="A0AAJ2P4I5"/>
<sequence length="274" mass="31626">MSSEQLIEKNNQLREQLSPANKAYYENLLLYLRTKSLSKNDQQVETLLLEILQDMLEAQAKGISSKDYFGKSPQAYADDMIKVLPNDFIEAFKLILITIGSFTFFGFFPSLLNPQRALDIGSIGLTGLYAIILVIGIFYIINRDIYRNKNILSRILKIILIIILTIPIFLIMIFVRTSFQLKLQGILGISVIILLMLSELIWYFRQKDRKLWFFLNFSFIGFGVLDILARLPKLGHYLINNSTGKIYLVVTIIALCYLPWLTSVLFKYKKNKKS</sequence>
<dbReference type="SUPFAM" id="SSF158560">
    <property type="entry name" value="BH3980-like"/>
    <property type="match status" value="1"/>
</dbReference>
<dbReference type="Gene3D" id="1.10.1900.10">
    <property type="entry name" value="c-terminal domain of poly(a) binding protein"/>
    <property type="match status" value="1"/>
</dbReference>
<accession>A0AAJ2P4I5</accession>
<reference evidence="2" key="1">
    <citation type="submission" date="2019-10" db="EMBL/GenBank/DDBJ databases">
        <title>Malate fermentation in French cider.</title>
        <authorList>
            <person name="Cousin F.J."/>
            <person name="Medina Fernandez S."/>
            <person name="Misery B."/>
            <person name="Laplace J.-M."/>
            <person name="Cretenet M."/>
        </authorList>
    </citation>
    <scope>NUCLEOTIDE SEQUENCE</scope>
    <source>
        <strain evidence="2">UCMA15129</strain>
    </source>
</reference>
<name>A0AAJ2P4I5_OENOE</name>
<feature type="transmembrane region" description="Helical" evidence="1">
    <location>
        <begin position="211"/>
        <end position="231"/>
    </location>
</feature>
<organism evidence="2 3">
    <name type="scientific">Oenococcus oeni</name>
    <name type="common">Leuconostoc oenos</name>
    <dbReference type="NCBI Taxonomy" id="1247"/>
    <lineage>
        <taxon>Bacteria</taxon>
        <taxon>Bacillati</taxon>
        <taxon>Bacillota</taxon>
        <taxon>Bacilli</taxon>
        <taxon>Lactobacillales</taxon>
        <taxon>Lactobacillaceae</taxon>
        <taxon>Oenococcus</taxon>
    </lineage>
</organism>
<dbReference type="Proteomes" id="UP001281024">
    <property type="component" value="Unassembled WGS sequence"/>
</dbReference>
<proteinExistence type="predicted"/>
<dbReference type="PANTHER" id="PTHR41307:SF1">
    <property type="entry name" value="MEMBRANE PROTEIN"/>
    <property type="match status" value="1"/>
</dbReference>
<evidence type="ECO:0000313" key="3">
    <source>
        <dbReference type="Proteomes" id="UP001281024"/>
    </source>
</evidence>
<feature type="transmembrane region" description="Helical" evidence="1">
    <location>
        <begin position="181"/>
        <end position="204"/>
    </location>
</feature>
<comment type="caution">
    <text evidence="2">The sequence shown here is derived from an EMBL/GenBank/DDBJ whole genome shotgun (WGS) entry which is preliminary data.</text>
</comment>
<feature type="transmembrane region" description="Helical" evidence="1">
    <location>
        <begin position="120"/>
        <end position="142"/>
    </location>
</feature>
<dbReference type="PANTHER" id="PTHR41307">
    <property type="entry name" value="MEMBRANE PROTEIN-RELATED"/>
    <property type="match status" value="1"/>
</dbReference>
<evidence type="ECO:0000256" key="1">
    <source>
        <dbReference type="SAM" id="Phobius"/>
    </source>
</evidence>
<gene>
    <name evidence="2" type="ORF">GA838_06890</name>
</gene>
<keyword evidence="1" id="KW-1133">Transmembrane helix</keyword>
<evidence type="ECO:0000313" key="2">
    <source>
        <dbReference type="EMBL" id="MDV7715466.1"/>
    </source>
</evidence>
<dbReference type="RefSeq" id="WP_317768349.1">
    <property type="nucleotide sequence ID" value="NZ_WERV01000005.1"/>
</dbReference>
<dbReference type="EMBL" id="WERV01000005">
    <property type="protein sequence ID" value="MDV7715466.1"/>
    <property type="molecule type" value="Genomic_DNA"/>
</dbReference>